<gene>
    <name evidence="11" type="ORF">GPM918_LOCUS13797</name>
    <name evidence="10" type="ORF">OVA965_LOCUS3790</name>
    <name evidence="13" type="ORF">SRO942_LOCUS13794</name>
    <name evidence="12" type="ORF">TMI583_LOCUS3788</name>
</gene>
<accession>A0A814GV75</accession>
<feature type="domain" description="Palmitoyltransferase DHHC" evidence="9">
    <location>
        <begin position="117"/>
        <end position="267"/>
    </location>
</feature>
<dbReference type="EC" id="2.3.1.225" evidence="7"/>
<dbReference type="InterPro" id="IPR001594">
    <property type="entry name" value="Palmitoyltrfase_DHHC"/>
</dbReference>
<evidence type="ECO:0000256" key="4">
    <source>
        <dbReference type="ARBA" id="ARBA00022989"/>
    </source>
</evidence>
<dbReference type="Proteomes" id="UP000682733">
    <property type="component" value="Unassembled WGS sequence"/>
</dbReference>
<proteinExistence type="inferred from homology"/>
<evidence type="ECO:0000256" key="5">
    <source>
        <dbReference type="ARBA" id="ARBA00023136"/>
    </source>
</evidence>
<evidence type="ECO:0000313" key="14">
    <source>
        <dbReference type="Proteomes" id="UP000663829"/>
    </source>
</evidence>
<dbReference type="GO" id="GO:0016020">
    <property type="term" value="C:membrane"/>
    <property type="evidence" value="ECO:0007669"/>
    <property type="project" value="UniProtKB-SubCell"/>
</dbReference>
<keyword evidence="2 7" id="KW-0808">Transferase</keyword>
<evidence type="ECO:0000259" key="9">
    <source>
        <dbReference type="Pfam" id="PF01529"/>
    </source>
</evidence>
<evidence type="ECO:0000313" key="13">
    <source>
        <dbReference type="EMBL" id="CAF3773144.1"/>
    </source>
</evidence>
<organism evidence="11 14">
    <name type="scientific">Didymodactylos carnosus</name>
    <dbReference type="NCBI Taxonomy" id="1234261"/>
    <lineage>
        <taxon>Eukaryota</taxon>
        <taxon>Metazoa</taxon>
        <taxon>Spiralia</taxon>
        <taxon>Gnathifera</taxon>
        <taxon>Rotifera</taxon>
        <taxon>Eurotatoria</taxon>
        <taxon>Bdelloidea</taxon>
        <taxon>Philodinida</taxon>
        <taxon>Philodinidae</taxon>
        <taxon>Didymodactylos</taxon>
    </lineage>
</organism>
<feature type="transmembrane region" description="Helical" evidence="7">
    <location>
        <begin position="21"/>
        <end position="39"/>
    </location>
</feature>
<dbReference type="PANTHER" id="PTHR22883:SF488">
    <property type="entry name" value="PALMITOYLTRANSFERASE"/>
    <property type="match status" value="1"/>
</dbReference>
<keyword evidence="6 7" id="KW-0012">Acyltransferase</keyword>
<feature type="transmembrane region" description="Helical" evidence="7">
    <location>
        <begin position="45"/>
        <end position="73"/>
    </location>
</feature>
<evidence type="ECO:0000256" key="8">
    <source>
        <dbReference type="SAM" id="MobiDB-lite"/>
    </source>
</evidence>
<feature type="compositionally biased region" description="Basic and acidic residues" evidence="8">
    <location>
        <begin position="357"/>
        <end position="370"/>
    </location>
</feature>
<evidence type="ECO:0000256" key="7">
    <source>
        <dbReference type="RuleBase" id="RU079119"/>
    </source>
</evidence>
<keyword evidence="4 7" id="KW-1133">Transmembrane helix</keyword>
<dbReference type="Pfam" id="PF01529">
    <property type="entry name" value="DHHC"/>
    <property type="match status" value="1"/>
</dbReference>
<feature type="compositionally biased region" description="Low complexity" evidence="8">
    <location>
        <begin position="462"/>
        <end position="473"/>
    </location>
</feature>
<dbReference type="Proteomes" id="UP000677228">
    <property type="component" value="Unassembled WGS sequence"/>
</dbReference>
<keyword evidence="5 7" id="KW-0472">Membrane</keyword>
<evidence type="ECO:0000313" key="10">
    <source>
        <dbReference type="EMBL" id="CAF0784414.1"/>
    </source>
</evidence>
<sequence>MPSSSSSKPLISCSTKRLPAIFAWSLLLLTSFTYGIIVLPEITRILNMMIFIPISHCLLFTFLCSNFLLATFLDPGIYEQSLKNEYSTVIHSDDKDDDHPYSPPPKLVQVKDGQVYMKYCSTCKFFRPPRCSHCSICERCIDSFDHHCPWLNNCVARRNYRYFFQFLCLLCVHMILIFSFCLYYIMFNRNSSLLTTSLSDSLQSITTTTILSSSRYVPLTGFSVYRFIVCIILLIIIGLMVIPIGGLTSFHIYLISKGRTTNEQVTKKYREQGDPFNYGCIMNFFRILCLPLYPKLTDLKVNSYNVDVYNQIITQKTQQIKNKSTNRVVYKGANNKVDNNGAINNTNNNKLKKKLKTNKEIESDVESNDKEQDDDVQKEDEPRSRTKKQSTLQQTNVHVNPLENHVNEKTKIGTHKIVTSSKRHSQINNSRHSTSTNNHTASPSTNSLKRPIMIPQQQPLVTTSSSSSSSTSSINERKQQRQKLIKQQQSMVEDPRQTFHSSFHRSVSNMSLSSKCSYDNVEDSETIYNENDDDGSADIIISGRKYNSNNHKLISSVSNIQYYNDYILHKPLRTKPDGDNASNNTTNSGITLRNESYRQAHPVMSFSYDYPSHPSSIRHTTLTMSQEQLPVGVRKLDGKHYEISV</sequence>
<dbReference type="Proteomes" id="UP000663829">
    <property type="component" value="Unassembled WGS sequence"/>
</dbReference>
<reference evidence="11" key="1">
    <citation type="submission" date="2021-02" db="EMBL/GenBank/DDBJ databases">
        <authorList>
            <person name="Nowell W R."/>
        </authorList>
    </citation>
    <scope>NUCLEOTIDE SEQUENCE</scope>
</reference>
<dbReference type="OrthoDB" id="9909019at2759"/>
<feature type="transmembrane region" description="Helical" evidence="7">
    <location>
        <begin position="162"/>
        <end position="186"/>
    </location>
</feature>
<dbReference type="GO" id="GO:0006612">
    <property type="term" value="P:protein targeting to membrane"/>
    <property type="evidence" value="ECO:0007669"/>
    <property type="project" value="TreeGrafter"/>
</dbReference>
<feature type="compositionally biased region" description="Low complexity" evidence="8">
    <location>
        <begin position="428"/>
        <end position="447"/>
    </location>
</feature>
<evidence type="ECO:0000313" key="11">
    <source>
        <dbReference type="EMBL" id="CAF1001764.1"/>
    </source>
</evidence>
<dbReference type="EMBL" id="CAJNOK010000941">
    <property type="protein sequence ID" value="CAF0784414.1"/>
    <property type="molecule type" value="Genomic_DNA"/>
</dbReference>
<evidence type="ECO:0000256" key="1">
    <source>
        <dbReference type="ARBA" id="ARBA00004141"/>
    </source>
</evidence>
<evidence type="ECO:0000256" key="6">
    <source>
        <dbReference type="ARBA" id="ARBA00023315"/>
    </source>
</evidence>
<dbReference type="GO" id="GO:0005783">
    <property type="term" value="C:endoplasmic reticulum"/>
    <property type="evidence" value="ECO:0007669"/>
    <property type="project" value="TreeGrafter"/>
</dbReference>
<feature type="compositionally biased region" description="Polar residues" evidence="8">
    <location>
        <begin position="389"/>
        <end position="398"/>
    </location>
</feature>
<feature type="transmembrane region" description="Helical" evidence="7">
    <location>
        <begin position="224"/>
        <end position="255"/>
    </location>
</feature>
<name>A0A814GV75_9BILA</name>
<protein>
    <recommendedName>
        <fullName evidence="7">Palmitoyltransferase</fullName>
        <ecNumber evidence="7">2.3.1.225</ecNumber>
    </recommendedName>
</protein>
<dbReference type="GO" id="GO:0019706">
    <property type="term" value="F:protein-cysteine S-palmitoyltransferase activity"/>
    <property type="evidence" value="ECO:0007669"/>
    <property type="project" value="UniProtKB-EC"/>
</dbReference>
<evidence type="ECO:0000313" key="12">
    <source>
        <dbReference type="EMBL" id="CAF3566495.1"/>
    </source>
</evidence>
<feature type="region of interest" description="Disordered" evidence="8">
    <location>
        <begin position="332"/>
        <end position="496"/>
    </location>
</feature>
<comment type="subcellular location">
    <subcellularLocation>
        <location evidence="1">Membrane</location>
        <topology evidence="1">Multi-pass membrane protein</topology>
    </subcellularLocation>
</comment>
<comment type="domain">
    <text evidence="7">The DHHC domain is required for palmitoyltransferase activity.</text>
</comment>
<dbReference type="PANTHER" id="PTHR22883">
    <property type="entry name" value="ZINC FINGER DHHC DOMAIN CONTAINING PROTEIN"/>
    <property type="match status" value="1"/>
</dbReference>
<dbReference type="EMBL" id="CAJOBA010000941">
    <property type="protein sequence ID" value="CAF3566495.1"/>
    <property type="molecule type" value="Genomic_DNA"/>
</dbReference>
<comment type="similarity">
    <text evidence="7">Belongs to the DHHC palmitoyltransferase family.</text>
</comment>
<keyword evidence="14" id="KW-1185">Reference proteome</keyword>
<dbReference type="InterPro" id="IPR039859">
    <property type="entry name" value="PFA4/ZDH16/20/ERF2-like"/>
</dbReference>
<dbReference type="Proteomes" id="UP000681722">
    <property type="component" value="Unassembled WGS sequence"/>
</dbReference>
<evidence type="ECO:0000256" key="3">
    <source>
        <dbReference type="ARBA" id="ARBA00022692"/>
    </source>
</evidence>
<dbReference type="GO" id="GO:0005794">
    <property type="term" value="C:Golgi apparatus"/>
    <property type="evidence" value="ECO:0007669"/>
    <property type="project" value="TreeGrafter"/>
</dbReference>
<dbReference type="AlphaFoldDB" id="A0A814GV75"/>
<dbReference type="PROSITE" id="PS50216">
    <property type="entry name" value="DHHC"/>
    <property type="match status" value="1"/>
</dbReference>
<evidence type="ECO:0000256" key="2">
    <source>
        <dbReference type="ARBA" id="ARBA00022679"/>
    </source>
</evidence>
<dbReference type="EMBL" id="CAJNOQ010003226">
    <property type="protein sequence ID" value="CAF1001764.1"/>
    <property type="molecule type" value="Genomic_DNA"/>
</dbReference>
<comment type="caution">
    <text evidence="11">The sequence shown here is derived from an EMBL/GenBank/DDBJ whole genome shotgun (WGS) entry which is preliminary data.</text>
</comment>
<comment type="catalytic activity">
    <reaction evidence="7">
        <text>L-cysteinyl-[protein] + hexadecanoyl-CoA = S-hexadecanoyl-L-cysteinyl-[protein] + CoA</text>
        <dbReference type="Rhea" id="RHEA:36683"/>
        <dbReference type="Rhea" id="RHEA-COMP:10131"/>
        <dbReference type="Rhea" id="RHEA-COMP:11032"/>
        <dbReference type="ChEBI" id="CHEBI:29950"/>
        <dbReference type="ChEBI" id="CHEBI:57287"/>
        <dbReference type="ChEBI" id="CHEBI:57379"/>
        <dbReference type="ChEBI" id="CHEBI:74151"/>
        <dbReference type="EC" id="2.3.1.225"/>
    </reaction>
</comment>
<dbReference type="EMBL" id="CAJOBC010003225">
    <property type="protein sequence ID" value="CAF3773144.1"/>
    <property type="molecule type" value="Genomic_DNA"/>
</dbReference>
<keyword evidence="3 7" id="KW-0812">Transmembrane</keyword>